<evidence type="ECO:0000256" key="4">
    <source>
        <dbReference type="ARBA" id="ARBA00022982"/>
    </source>
</evidence>
<dbReference type="InterPro" id="IPR036909">
    <property type="entry name" value="Cyt_c-like_dom_sf"/>
</dbReference>
<gene>
    <name evidence="8" type="ORF">CLV39_0857</name>
</gene>
<evidence type="ECO:0000256" key="6">
    <source>
        <dbReference type="PIRSR" id="PIRSR602324-1"/>
    </source>
</evidence>
<dbReference type="EMBL" id="REFO01000011">
    <property type="protein sequence ID" value="RMA97201.1"/>
    <property type="molecule type" value="Genomic_DNA"/>
</dbReference>
<keyword evidence="4" id="KW-0249">Electron transport</keyword>
<feature type="domain" description="Cytochrome c" evidence="7">
    <location>
        <begin position="254"/>
        <end position="342"/>
    </location>
</feature>
<feature type="binding site" description="covalent" evidence="6">
    <location>
        <position position="272"/>
    </location>
    <ligand>
        <name>heme c</name>
        <dbReference type="ChEBI" id="CHEBI:61717"/>
    </ligand>
</feature>
<feature type="binding site" description="covalent" evidence="6">
    <location>
        <position position="268"/>
    </location>
    <ligand>
        <name>heme c</name>
        <dbReference type="ChEBI" id="CHEBI:61717"/>
    </ligand>
</feature>
<dbReference type="GO" id="GO:0005506">
    <property type="term" value="F:iron ion binding"/>
    <property type="evidence" value="ECO:0007669"/>
    <property type="project" value="InterPro"/>
</dbReference>
<keyword evidence="3 6" id="KW-0479">Metal-binding</keyword>
<keyword evidence="1" id="KW-0813">Transport</keyword>
<dbReference type="InterPro" id="IPR002324">
    <property type="entry name" value="Cyt_c_ID"/>
</dbReference>
<evidence type="ECO:0000259" key="7">
    <source>
        <dbReference type="PROSITE" id="PS51007"/>
    </source>
</evidence>
<dbReference type="PROSITE" id="PS51007">
    <property type="entry name" value="CYTC"/>
    <property type="match status" value="1"/>
</dbReference>
<keyword evidence="2 6" id="KW-0349">Heme</keyword>
<protein>
    <submittedName>
        <fullName evidence="8">Cbb3-type cytochrome c oxidase subunit II</fullName>
    </submittedName>
</protein>
<evidence type="ECO:0000313" key="9">
    <source>
        <dbReference type="Proteomes" id="UP000280842"/>
    </source>
</evidence>
<reference evidence="8 9" key="1">
    <citation type="submission" date="2018-10" db="EMBL/GenBank/DDBJ databases">
        <title>Genomic Encyclopedia of Archaeal and Bacterial Type Strains, Phase II (KMG-II): from individual species to whole genera.</title>
        <authorList>
            <person name="Goeker M."/>
        </authorList>
    </citation>
    <scope>NUCLEOTIDE SEQUENCE [LARGE SCALE GENOMIC DNA]</scope>
    <source>
        <strain evidence="8 9">VM1</strain>
    </source>
</reference>
<sequence length="342" mass="37764">MGKMERFSFVALVAGIIFFLFADFVSWALPMFVLQDIPKKSVIDLAKEAKAKNTTAWSDFKHIARAYPEQFKKYYGEVNEQSFAKALTVGHHWYVAEGCWNCHSQMIRPVSNETLRFGIPGVSNTVSYPSEFNNELQAPVLWGTKRIGPDLIREAAVHNLGWQVAHLYDPQSTSPGSNMPGYPWYFEKTKDGKIVPNERGIGLLTYIMWLGSWEVKPPKDFRVSVTAKQLASASTTVVPGATKEKASAPTKVASAKPDGSKIFQSKGCGACHQATADTVGPSLSKIAKAYKGKEDELLAFLKGDHEPIVDPAKFVMMQSQLATTKALTDAERKALADFILSH</sequence>
<evidence type="ECO:0000256" key="2">
    <source>
        <dbReference type="ARBA" id="ARBA00022617"/>
    </source>
</evidence>
<name>A0A3M0BJ23_9AQUI</name>
<dbReference type="PRINTS" id="PR00606">
    <property type="entry name" value="CYTCHROMECID"/>
</dbReference>
<dbReference type="RefSeq" id="WP_245960303.1">
    <property type="nucleotide sequence ID" value="NZ_REFO01000011.1"/>
</dbReference>
<organism evidence="8 9">
    <name type="scientific">Hydrogenothermus marinus</name>
    <dbReference type="NCBI Taxonomy" id="133270"/>
    <lineage>
        <taxon>Bacteria</taxon>
        <taxon>Pseudomonadati</taxon>
        <taxon>Aquificota</taxon>
        <taxon>Aquificia</taxon>
        <taxon>Aquificales</taxon>
        <taxon>Hydrogenothermaceae</taxon>
        <taxon>Hydrogenothermus</taxon>
    </lineage>
</organism>
<comment type="PTM">
    <text evidence="6">Binds 1 heme c group covalently per subunit.</text>
</comment>
<keyword evidence="9" id="KW-1185">Reference proteome</keyword>
<dbReference type="GO" id="GO:0020037">
    <property type="term" value="F:heme binding"/>
    <property type="evidence" value="ECO:0007669"/>
    <property type="project" value="InterPro"/>
</dbReference>
<comment type="caution">
    <text evidence="8">The sequence shown here is derived from an EMBL/GenBank/DDBJ whole genome shotgun (WGS) entry which is preliminary data.</text>
</comment>
<dbReference type="Pfam" id="PF02433">
    <property type="entry name" value="FixO"/>
    <property type="match status" value="1"/>
</dbReference>
<dbReference type="Proteomes" id="UP000280842">
    <property type="component" value="Unassembled WGS sequence"/>
</dbReference>
<dbReference type="Gene3D" id="1.10.760.10">
    <property type="entry name" value="Cytochrome c-like domain"/>
    <property type="match status" value="2"/>
</dbReference>
<dbReference type="Pfam" id="PF00034">
    <property type="entry name" value="Cytochrom_C"/>
    <property type="match status" value="1"/>
</dbReference>
<dbReference type="AlphaFoldDB" id="A0A3M0BJ23"/>
<dbReference type="SUPFAM" id="SSF46626">
    <property type="entry name" value="Cytochrome c"/>
    <property type="match status" value="2"/>
</dbReference>
<dbReference type="InterPro" id="IPR003468">
    <property type="entry name" value="Cyt_c_oxidase_monohaem-su/FixO"/>
</dbReference>
<evidence type="ECO:0000256" key="3">
    <source>
        <dbReference type="ARBA" id="ARBA00022723"/>
    </source>
</evidence>
<dbReference type="InterPro" id="IPR009056">
    <property type="entry name" value="Cyt_c-like_dom"/>
</dbReference>
<proteinExistence type="predicted"/>
<dbReference type="GO" id="GO:0009055">
    <property type="term" value="F:electron transfer activity"/>
    <property type="evidence" value="ECO:0007669"/>
    <property type="project" value="InterPro"/>
</dbReference>
<evidence type="ECO:0000256" key="1">
    <source>
        <dbReference type="ARBA" id="ARBA00022448"/>
    </source>
</evidence>
<accession>A0A3M0BJ23</accession>
<evidence type="ECO:0000256" key="5">
    <source>
        <dbReference type="ARBA" id="ARBA00023004"/>
    </source>
</evidence>
<keyword evidence="5 6" id="KW-0408">Iron</keyword>
<evidence type="ECO:0000313" key="8">
    <source>
        <dbReference type="EMBL" id="RMA97201.1"/>
    </source>
</evidence>